<dbReference type="InterPro" id="IPR010324">
    <property type="entry name" value="DRP"/>
</dbReference>
<organism evidence="1 2">
    <name type="scientific">Candidatus Nomurabacteria bacterium GW2011_GWB1_44_12</name>
    <dbReference type="NCBI Taxonomy" id="1618748"/>
    <lineage>
        <taxon>Bacteria</taxon>
        <taxon>Candidatus Nomuraibacteriota</taxon>
    </lineage>
</organism>
<gene>
    <name evidence="1" type="ORF">UW25_C0005G0061</name>
</gene>
<accession>A0A837I796</accession>
<protein>
    <submittedName>
        <fullName evidence="1">Uncharacterized protein</fullName>
    </submittedName>
</protein>
<dbReference type="Proteomes" id="UP000033815">
    <property type="component" value="Unassembled WGS sequence"/>
</dbReference>
<reference evidence="1 2" key="1">
    <citation type="journal article" date="2015" name="Nature">
        <title>rRNA introns, odd ribosomes, and small enigmatic genomes across a large radiation of phyla.</title>
        <authorList>
            <person name="Brown C.T."/>
            <person name="Hug L.A."/>
            <person name="Thomas B.C."/>
            <person name="Sharon I."/>
            <person name="Castelle C.J."/>
            <person name="Singh A."/>
            <person name="Wilkins M.J."/>
            <person name="Williams K.H."/>
            <person name="Banfield J.F."/>
        </authorList>
    </citation>
    <scope>NUCLEOTIDE SEQUENCE [LARGE SCALE GENOMIC DNA]</scope>
</reference>
<dbReference type="Pfam" id="PF06044">
    <property type="entry name" value="DpnI"/>
    <property type="match status" value="1"/>
</dbReference>
<comment type="caution">
    <text evidence="1">The sequence shown here is derived from an EMBL/GenBank/DDBJ whole genome shotgun (WGS) entry which is preliminary data.</text>
</comment>
<proteinExistence type="predicted"/>
<dbReference type="EMBL" id="LCHP01000005">
    <property type="protein sequence ID" value="KKT36579.1"/>
    <property type="molecule type" value="Genomic_DNA"/>
</dbReference>
<dbReference type="InterPro" id="IPR043025">
    <property type="entry name" value="DRP_PD-(D/E)XK_dom"/>
</dbReference>
<sequence length="191" mass="22203">MQGRIFVIAHLVTRDRRAEVYHFALCKISKHAAILPHSYMYKKSTKEIKATKKESGNVGEQEIVNIIPCPNCGKKLMMLPPNYPLYDVQCTGCSFRAQVKTNQSKPKSTVFGAGWQIMSKVLKSGYMTPPLFLNFKWFEKETGKQEIRFYPFVPKKNLSNYKLSETARRANYEMFTYIGMDKLPYFLLYQK</sequence>
<dbReference type="AlphaFoldDB" id="A0A837I796"/>
<evidence type="ECO:0000313" key="1">
    <source>
        <dbReference type="EMBL" id="KKT36579.1"/>
    </source>
</evidence>
<dbReference type="Gene3D" id="3.40.210.30">
    <property type="entry name" value="Dam replacing family, catalytic PD-(D/E)XK domain"/>
    <property type="match status" value="1"/>
</dbReference>
<name>A0A837I796_9BACT</name>
<evidence type="ECO:0000313" key="2">
    <source>
        <dbReference type="Proteomes" id="UP000033815"/>
    </source>
</evidence>